<dbReference type="AlphaFoldDB" id="A0A1V2LAX6"/>
<dbReference type="CDD" id="cd00202">
    <property type="entry name" value="ZnF_GATA"/>
    <property type="match status" value="1"/>
</dbReference>
<name>A0A1V2LAX6_CYBFA</name>
<dbReference type="InterPro" id="IPR000679">
    <property type="entry name" value="Znf_GATA"/>
</dbReference>
<dbReference type="PROSITE" id="PS50114">
    <property type="entry name" value="GATA_ZN_FINGER_2"/>
    <property type="match status" value="1"/>
</dbReference>
<organism evidence="9 10">
    <name type="scientific">Cyberlindnera fabianii</name>
    <name type="common">Yeast</name>
    <name type="synonym">Hansenula fabianii</name>
    <dbReference type="NCBI Taxonomy" id="36022"/>
    <lineage>
        <taxon>Eukaryota</taxon>
        <taxon>Fungi</taxon>
        <taxon>Dikarya</taxon>
        <taxon>Ascomycota</taxon>
        <taxon>Saccharomycotina</taxon>
        <taxon>Saccharomycetes</taxon>
        <taxon>Phaffomycetales</taxon>
        <taxon>Phaffomycetaceae</taxon>
        <taxon>Cyberlindnera</taxon>
    </lineage>
</organism>
<sequence>MRKRVQAEGVSGTRNQQERNQYTRHHLVTPHQLGESQHRKYGYSSAKQDNSLQRDQNMVASRRLHVDTTTDTNQHQRLPSFNDLTRTFENTLTLDQSIPQGPPVRVISHGSRPHVVQSQQPRPLHAPQQLVTPVSRDPPQQVIYPSPVAGFHPRQQKSHTHTHNVSTGHSAAPTPGPNPTYRFPSSPANAYPPLIPQQLGAPFHTGTFRQTPTGLAGSASAGPVPAVERNYIATSAEFPPNAEFQPAPQHMGRRHSLQFPPYPSHHAKQDSYDSQTSLSTLAVIASSSADLTSLLKGMENCLDRYSSFSRVMHDLHVDFITQIHNDQHNPGSTRLPLLFEYVDSNNNLIKDIDIEHFKHVVANIPFNALTDMMSWLDEMRAHFEAWVSYREAHGMGPPASISANPIMAAAAFSAQSSQEAGDSSHQRRDSVGAVRRRRTDESSSQVSHKVHKKRKSIIHASSKKKENVSMLVKPPTPVVGGDSSGAPGGDFNEDLSVKPSQHSCQQCGNEDTPEWRRGPYGSRSLCNACGLFYSKLLKKFSPDEAKDLMIRRRESGNGEDRRIHMD</sequence>
<dbReference type="SMART" id="SM00401">
    <property type="entry name" value="ZnF_GATA"/>
    <property type="match status" value="1"/>
</dbReference>
<evidence type="ECO:0000256" key="4">
    <source>
        <dbReference type="ARBA" id="ARBA00023015"/>
    </source>
</evidence>
<dbReference type="EMBL" id="MPUK01000002">
    <property type="protein sequence ID" value="ONH69039.1"/>
    <property type="molecule type" value="Genomic_DNA"/>
</dbReference>
<gene>
    <name evidence="9" type="ORF">BON22_1569</name>
</gene>
<evidence type="ECO:0000259" key="8">
    <source>
        <dbReference type="PROSITE" id="PS50114"/>
    </source>
</evidence>
<dbReference type="Pfam" id="PF00320">
    <property type="entry name" value="GATA"/>
    <property type="match status" value="1"/>
</dbReference>
<dbReference type="OMA" id="IGPNSAN"/>
<keyword evidence="5" id="KW-0804">Transcription</keyword>
<evidence type="ECO:0000256" key="1">
    <source>
        <dbReference type="ARBA" id="ARBA00022723"/>
    </source>
</evidence>
<reference evidence="10" key="1">
    <citation type="journal article" date="2017" name="Genome Announc.">
        <title>Genome sequences of Cyberlindnera fabianii 65, Pichia kudriavzevii 129, and Saccharomyces cerevisiae 131 isolated from fermented masau fruits in Zimbabwe.</title>
        <authorList>
            <person name="van Rijswijck I.M.H."/>
            <person name="Derks M.F.L."/>
            <person name="Abee T."/>
            <person name="de Ridder D."/>
            <person name="Smid E.J."/>
        </authorList>
    </citation>
    <scope>NUCLEOTIDE SEQUENCE [LARGE SCALE GENOMIC DNA]</scope>
    <source>
        <strain evidence="10">65</strain>
    </source>
</reference>
<protein>
    <submittedName>
        <fullName evidence="9">Protein GAT2</fullName>
    </submittedName>
</protein>
<dbReference type="PANTHER" id="PTHR47172:SF24">
    <property type="entry name" value="GATA ZINC FINGER DOMAIN-CONTAINING PROTEIN 14-RELATED"/>
    <property type="match status" value="1"/>
</dbReference>
<dbReference type="GO" id="GO:0006355">
    <property type="term" value="P:regulation of DNA-templated transcription"/>
    <property type="evidence" value="ECO:0007669"/>
    <property type="project" value="InterPro"/>
</dbReference>
<dbReference type="GO" id="GO:0043565">
    <property type="term" value="F:sequence-specific DNA binding"/>
    <property type="evidence" value="ECO:0007669"/>
    <property type="project" value="InterPro"/>
</dbReference>
<dbReference type="STRING" id="36022.A0A1V2LAX6"/>
<feature type="compositionally biased region" description="Polar residues" evidence="7">
    <location>
        <begin position="498"/>
        <end position="509"/>
    </location>
</feature>
<dbReference type="SUPFAM" id="SSF57716">
    <property type="entry name" value="Glucocorticoid receptor-like (DNA-binding domain)"/>
    <property type="match status" value="1"/>
</dbReference>
<keyword evidence="1" id="KW-0479">Metal-binding</keyword>
<keyword evidence="2 6" id="KW-0863">Zinc-finger</keyword>
<feature type="compositionally biased region" description="Basic residues" evidence="7">
    <location>
        <begin position="448"/>
        <end position="457"/>
    </location>
</feature>
<dbReference type="Gene3D" id="3.30.50.10">
    <property type="entry name" value="Erythroid Transcription Factor GATA-1, subunit A"/>
    <property type="match status" value="1"/>
</dbReference>
<dbReference type="InterPro" id="IPR013088">
    <property type="entry name" value="Znf_NHR/GATA"/>
</dbReference>
<dbReference type="VEuPathDB" id="FungiDB:BON22_1569"/>
<dbReference type="GO" id="GO:0008270">
    <property type="term" value="F:zinc ion binding"/>
    <property type="evidence" value="ECO:0007669"/>
    <property type="project" value="UniProtKB-KW"/>
</dbReference>
<accession>A0A1V2LAX6</accession>
<evidence type="ECO:0000256" key="5">
    <source>
        <dbReference type="ARBA" id="ARBA00023163"/>
    </source>
</evidence>
<evidence type="ECO:0000256" key="7">
    <source>
        <dbReference type="SAM" id="MobiDB-lite"/>
    </source>
</evidence>
<feature type="region of interest" description="Disordered" evidence="7">
    <location>
        <begin position="143"/>
        <end position="185"/>
    </location>
</feature>
<keyword evidence="10" id="KW-1185">Reference proteome</keyword>
<evidence type="ECO:0000256" key="3">
    <source>
        <dbReference type="ARBA" id="ARBA00022833"/>
    </source>
</evidence>
<dbReference type="Proteomes" id="UP000189513">
    <property type="component" value="Unassembled WGS sequence"/>
</dbReference>
<proteinExistence type="predicted"/>
<feature type="domain" description="GATA-type" evidence="8">
    <location>
        <begin position="498"/>
        <end position="553"/>
    </location>
</feature>
<dbReference type="PROSITE" id="PS00344">
    <property type="entry name" value="GATA_ZN_FINGER_1"/>
    <property type="match status" value="1"/>
</dbReference>
<keyword evidence="3" id="KW-0862">Zinc</keyword>
<keyword evidence="4" id="KW-0805">Transcription regulation</keyword>
<evidence type="ECO:0000256" key="6">
    <source>
        <dbReference type="PROSITE-ProRule" id="PRU00094"/>
    </source>
</evidence>
<feature type="region of interest" description="Disordered" evidence="7">
    <location>
        <begin position="246"/>
        <end position="271"/>
    </location>
</feature>
<evidence type="ECO:0000313" key="10">
    <source>
        <dbReference type="Proteomes" id="UP000189513"/>
    </source>
</evidence>
<feature type="region of interest" description="Disordered" evidence="7">
    <location>
        <begin position="412"/>
        <end position="512"/>
    </location>
</feature>
<evidence type="ECO:0000256" key="2">
    <source>
        <dbReference type="ARBA" id="ARBA00022771"/>
    </source>
</evidence>
<feature type="region of interest" description="Disordered" evidence="7">
    <location>
        <begin position="1"/>
        <end position="38"/>
    </location>
</feature>
<dbReference type="PANTHER" id="PTHR47172">
    <property type="entry name" value="OS01G0976800 PROTEIN"/>
    <property type="match status" value="1"/>
</dbReference>
<evidence type="ECO:0000313" key="9">
    <source>
        <dbReference type="EMBL" id="ONH69039.1"/>
    </source>
</evidence>
<comment type="caution">
    <text evidence="9">The sequence shown here is derived from an EMBL/GenBank/DDBJ whole genome shotgun (WGS) entry which is preliminary data.</text>
</comment>